<name>A0A178MPD5_9PROT</name>
<dbReference type="RefSeq" id="WP_068501015.1">
    <property type="nucleotide sequence ID" value="NZ_LWQU01000142.1"/>
</dbReference>
<feature type="signal peptide" evidence="2">
    <location>
        <begin position="1"/>
        <end position="32"/>
    </location>
</feature>
<dbReference type="EMBL" id="LWQU01000142">
    <property type="protein sequence ID" value="OAN49887.1"/>
    <property type="molecule type" value="Genomic_DNA"/>
</dbReference>
<evidence type="ECO:0000313" key="3">
    <source>
        <dbReference type="EMBL" id="OAN49887.1"/>
    </source>
</evidence>
<dbReference type="PANTHER" id="PTHR38731">
    <property type="entry name" value="LIPL45-RELATED LIPOPROTEIN-RELATED"/>
    <property type="match status" value="1"/>
</dbReference>
<gene>
    <name evidence="3" type="ORF">A6A05_12740</name>
</gene>
<proteinExistence type="predicted"/>
<keyword evidence="4" id="KW-1185">Reference proteome</keyword>
<evidence type="ECO:0000313" key="4">
    <source>
        <dbReference type="Proteomes" id="UP000078543"/>
    </source>
</evidence>
<dbReference type="PROSITE" id="PS50889">
    <property type="entry name" value="S4"/>
    <property type="match status" value="1"/>
</dbReference>
<dbReference type="GO" id="GO:0003723">
    <property type="term" value="F:RNA binding"/>
    <property type="evidence" value="ECO:0007669"/>
    <property type="project" value="UniProtKB-KW"/>
</dbReference>
<keyword evidence="1" id="KW-0694">RNA-binding</keyword>
<dbReference type="PANTHER" id="PTHR38731:SF3">
    <property type="entry name" value="BLL6125 PROTEIN"/>
    <property type="match status" value="1"/>
</dbReference>
<dbReference type="OrthoDB" id="369729at2"/>
<accession>A0A178MPD5</accession>
<protein>
    <submittedName>
        <fullName evidence="3">Uncharacterized protein</fullName>
    </submittedName>
</protein>
<dbReference type="CDD" id="cd00165">
    <property type="entry name" value="S4"/>
    <property type="match status" value="1"/>
</dbReference>
<dbReference type="STRING" id="1437059.A6A05_12740"/>
<sequence length="219" mass="23473">MVCRCCNPGRRRVVGGLLAAGLVPLAGGLVQAAPPASRMRAVKGDVRVNGKRAKEGMAVAPGDRITTGTTGQATFTLGDDGFMVRPVTQVAIADLGRDPASGQLIRQLELEVGGILSVFGPKQITLKTPHVNVGIRGTAAYLETDAWTTNVCVCYGHAVMVPEGAPEQTEEVRTRHHDAPRLLSLKDGKTAMEPFMVKNHTDRELVELERLFGRVPPFK</sequence>
<dbReference type="Proteomes" id="UP000078543">
    <property type="component" value="Unassembled WGS sequence"/>
</dbReference>
<feature type="chain" id="PRO_5008092114" evidence="2">
    <location>
        <begin position="33"/>
        <end position="219"/>
    </location>
</feature>
<evidence type="ECO:0000256" key="2">
    <source>
        <dbReference type="SAM" id="SignalP"/>
    </source>
</evidence>
<evidence type="ECO:0000256" key="1">
    <source>
        <dbReference type="PROSITE-ProRule" id="PRU00182"/>
    </source>
</evidence>
<dbReference type="AlphaFoldDB" id="A0A178MPD5"/>
<keyword evidence="2" id="KW-0732">Signal</keyword>
<reference evidence="3 4" key="1">
    <citation type="submission" date="2016-04" db="EMBL/GenBank/DDBJ databases">
        <title>Draft genome sequence of freshwater magnetotactic bacteria Magnetospirillum marisnigri SP-1 and Magnetospirillum moscoviense BB-1.</title>
        <authorList>
            <person name="Koziaeva V."/>
            <person name="Dziuba M.V."/>
            <person name="Ivanov T.M."/>
            <person name="Kuznetsov B."/>
            <person name="Grouzdev D.S."/>
        </authorList>
    </citation>
    <scope>NUCLEOTIDE SEQUENCE [LARGE SCALE GENOMIC DNA]</scope>
    <source>
        <strain evidence="3 4">BB-1</strain>
    </source>
</reference>
<comment type="caution">
    <text evidence="3">The sequence shown here is derived from an EMBL/GenBank/DDBJ whole genome shotgun (WGS) entry which is preliminary data.</text>
</comment>
<organism evidence="3 4">
    <name type="scientific">Magnetospirillum moscoviense</name>
    <dbReference type="NCBI Taxonomy" id="1437059"/>
    <lineage>
        <taxon>Bacteria</taxon>
        <taxon>Pseudomonadati</taxon>
        <taxon>Pseudomonadota</taxon>
        <taxon>Alphaproteobacteria</taxon>
        <taxon>Rhodospirillales</taxon>
        <taxon>Rhodospirillaceae</taxon>
        <taxon>Magnetospirillum</taxon>
    </lineage>
</organism>